<proteinExistence type="predicted"/>
<keyword evidence="5" id="KW-0762">Sugar transport</keyword>
<keyword evidence="13" id="KW-1185">Reference proteome</keyword>
<evidence type="ECO:0000313" key="13">
    <source>
        <dbReference type="Proteomes" id="UP000232163"/>
    </source>
</evidence>
<dbReference type="Proteomes" id="UP000232163">
    <property type="component" value="Unassembled WGS sequence"/>
</dbReference>
<evidence type="ECO:0000313" key="12">
    <source>
        <dbReference type="EMBL" id="PIO44502.1"/>
    </source>
</evidence>
<evidence type="ECO:0000256" key="4">
    <source>
        <dbReference type="ARBA" id="ARBA00022519"/>
    </source>
</evidence>
<evidence type="ECO:0000256" key="10">
    <source>
        <dbReference type="ARBA" id="ARBA00035686"/>
    </source>
</evidence>
<feature type="transmembrane region" description="Helical" evidence="11">
    <location>
        <begin position="193"/>
        <end position="216"/>
    </location>
</feature>
<evidence type="ECO:0000256" key="2">
    <source>
        <dbReference type="ARBA" id="ARBA00022448"/>
    </source>
</evidence>
<accession>A0A2N9VYD4</accession>
<feature type="transmembrane region" description="Helical" evidence="11">
    <location>
        <begin position="245"/>
        <end position="263"/>
    </location>
</feature>
<feature type="transmembrane region" description="Helical" evidence="11">
    <location>
        <begin position="284"/>
        <end position="314"/>
    </location>
</feature>
<evidence type="ECO:0000256" key="11">
    <source>
        <dbReference type="SAM" id="Phobius"/>
    </source>
</evidence>
<name>A0A2N9VYD4_9HYPH</name>
<dbReference type="GO" id="GO:0005886">
    <property type="term" value="C:plasma membrane"/>
    <property type="evidence" value="ECO:0007669"/>
    <property type="project" value="UniProtKB-SubCell"/>
</dbReference>
<evidence type="ECO:0000256" key="5">
    <source>
        <dbReference type="ARBA" id="ARBA00022597"/>
    </source>
</evidence>
<dbReference type="PANTHER" id="PTHR32196">
    <property type="entry name" value="ABC TRANSPORTER PERMEASE PROTEIN YPHD-RELATED-RELATED"/>
    <property type="match status" value="1"/>
</dbReference>
<dbReference type="CDD" id="cd06579">
    <property type="entry name" value="TM_PBP1_transp_AraH_like"/>
    <property type="match status" value="1"/>
</dbReference>
<dbReference type="PANTHER" id="PTHR32196:SF32">
    <property type="entry name" value="XYLOSE TRANSPORT SYSTEM PERMEASE PROTEIN XYLH"/>
    <property type="match status" value="1"/>
</dbReference>
<evidence type="ECO:0000256" key="1">
    <source>
        <dbReference type="ARBA" id="ARBA00004651"/>
    </source>
</evidence>
<protein>
    <recommendedName>
        <fullName evidence="10">Xylose transport system permease protein XylH</fullName>
    </recommendedName>
</protein>
<feature type="transmembrane region" description="Helical" evidence="11">
    <location>
        <begin position="77"/>
        <end position="97"/>
    </location>
</feature>
<dbReference type="GO" id="GO:0022857">
    <property type="term" value="F:transmembrane transporter activity"/>
    <property type="evidence" value="ECO:0007669"/>
    <property type="project" value="InterPro"/>
</dbReference>
<feature type="transmembrane region" description="Helical" evidence="11">
    <location>
        <begin position="103"/>
        <end position="120"/>
    </location>
</feature>
<keyword evidence="8 11" id="KW-0472">Membrane</keyword>
<sequence length="352" mass="37065">MTDDSFREEKPMALDTHQTVAGGNGEAAAISAKRPEKTFIDKLMLRPESGVVIAAVAVYLFFSAFAPHFFSDRVASNLLLSSSTLGIIAVGVAVLMIAGQFDLSVGSVYGLSAGIVIMGVNAGIPAVVMLPIILVAGLMIGAFHGFLVTKLQIHSLIITLGGLMFYRGVLLALTEGFPIRLKTPDPFLRAFDFNWNGIPGPFFWFLILVVIFAFVLTSTRFGNWLFATGGSPEAARGMGVPAEGVQIAAFALNSMMACLAGYVSVARFSSVDALRGQGMELEAVLAVVVGGASLNGGYGSIVGAALGVLIISMIQQGLLLMGISVYWYQAGIGLLLIIAAVVNQRVRIRNGV</sequence>
<dbReference type="Pfam" id="PF02653">
    <property type="entry name" value="BPD_transp_2"/>
    <property type="match status" value="1"/>
</dbReference>
<gene>
    <name evidence="12" type="ORF">B5P45_11515</name>
</gene>
<comment type="caution">
    <text evidence="12">The sequence shown here is derived from an EMBL/GenBank/DDBJ whole genome shotgun (WGS) entry which is preliminary data.</text>
</comment>
<organism evidence="12 13">
    <name type="scientific">Phyllobacterium zundukense</name>
    <dbReference type="NCBI Taxonomy" id="1867719"/>
    <lineage>
        <taxon>Bacteria</taxon>
        <taxon>Pseudomonadati</taxon>
        <taxon>Pseudomonadota</taxon>
        <taxon>Alphaproteobacteria</taxon>
        <taxon>Hyphomicrobiales</taxon>
        <taxon>Phyllobacteriaceae</taxon>
        <taxon>Phyllobacterium</taxon>
    </lineage>
</organism>
<evidence type="ECO:0000256" key="3">
    <source>
        <dbReference type="ARBA" id="ARBA00022475"/>
    </source>
</evidence>
<comment type="subcellular location">
    <subcellularLocation>
        <location evidence="1">Cell membrane</location>
        <topology evidence="1">Multi-pass membrane protein</topology>
    </subcellularLocation>
</comment>
<reference evidence="12 13" key="1">
    <citation type="journal article" date="2017" name="Int J Environ Stud">
        <title>Does the Miocene-Pliocene relict legume Oxytropis triphylla form nitrogen-fixing nodules with a combination of bacterial strains?</title>
        <authorList>
            <person name="Safronova V."/>
            <person name="Belimov A."/>
            <person name="Sazanova A."/>
            <person name="Kuznetsova I."/>
            <person name="Popova J."/>
            <person name="Andronov E."/>
            <person name="Verkhozina A."/>
            <person name="Tikhonovich I."/>
        </authorList>
    </citation>
    <scope>NUCLEOTIDE SEQUENCE [LARGE SCALE GENOMIC DNA]</scope>
    <source>
        <strain evidence="12 13">Tri-38</strain>
    </source>
</reference>
<evidence type="ECO:0000256" key="9">
    <source>
        <dbReference type="ARBA" id="ARBA00035611"/>
    </source>
</evidence>
<keyword evidence="2" id="KW-0813">Transport</keyword>
<comment type="function">
    <text evidence="9">Part of the binding-protein-dependent transport system for D-xylose. Probably responsible for the translocation of the substrate across the membrane.</text>
</comment>
<feature type="transmembrane region" description="Helical" evidence="11">
    <location>
        <begin position="51"/>
        <end position="70"/>
    </location>
</feature>
<feature type="transmembrane region" description="Helical" evidence="11">
    <location>
        <begin position="326"/>
        <end position="343"/>
    </location>
</feature>
<keyword evidence="7 11" id="KW-1133">Transmembrane helix</keyword>
<dbReference type="EMBL" id="MZMT01000028">
    <property type="protein sequence ID" value="PIO44502.1"/>
    <property type="molecule type" value="Genomic_DNA"/>
</dbReference>
<feature type="transmembrane region" description="Helical" evidence="11">
    <location>
        <begin position="153"/>
        <end position="173"/>
    </location>
</feature>
<keyword evidence="6 11" id="KW-0812">Transmembrane</keyword>
<evidence type="ECO:0000256" key="8">
    <source>
        <dbReference type="ARBA" id="ARBA00023136"/>
    </source>
</evidence>
<dbReference type="InterPro" id="IPR001851">
    <property type="entry name" value="ABC_transp_permease"/>
</dbReference>
<evidence type="ECO:0000256" key="6">
    <source>
        <dbReference type="ARBA" id="ARBA00022692"/>
    </source>
</evidence>
<feature type="transmembrane region" description="Helical" evidence="11">
    <location>
        <begin position="127"/>
        <end position="147"/>
    </location>
</feature>
<keyword evidence="4" id="KW-0997">Cell inner membrane</keyword>
<keyword evidence="3" id="KW-1003">Cell membrane</keyword>
<dbReference type="AlphaFoldDB" id="A0A2N9VYD4"/>
<evidence type="ECO:0000256" key="7">
    <source>
        <dbReference type="ARBA" id="ARBA00022989"/>
    </source>
</evidence>